<dbReference type="Pfam" id="PF11867">
    <property type="entry name" value="T1RH-like_C"/>
    <property type="match status" value="1"/>
</dbReference>
<keyword evidence="10" id="KW-0238">DNA-binding</keyword>
<organism evidence="12 13">
    <name type="scientific">Methanobrevibacter cuticularis</name>
    <dbReference type="NCBI Taxonomy" id="47311"/>
    <lineage>
        <taxon>Archaea</taxon>
        <taxon>Methanobacteriati</taxon>
        <taxon>Methanobacteriota</taxon>
        <taxon>Methanomada group</taxon>
        <taxon>Methanobacteria</taxon>
        <taxon>Methanobacteriales</taxon>
        <taxon>Methanobacteriaceae</taxon>
        <taxon>Methanobrevibacter</taxon>
    </lineage>
</organism>
<keyword evidence="13" id="KW-1185">Reference proteome</keyword>
<dbReference type="InterPro" id="IPR021810">
    <property type="entry name" value="T1RH-like_C"/>
</dbReference>
<dbReference type="OrthoDB" id="11429at2157"/>
<dbReference type="CDD" id="cd22332">
    <property type="entry name" value="HsdR_N"/>
    <property type="match status" value="1"/>
</dbReference>
<evidence type="ECO:0000256" key="6">
    <source>
        <dbReference type="ARBA" id="ARBA00022747"/>
    </source>
</evidence>
<evidence type="ECO:0000256" key="9">
    <source>
        <dbReference type="ARBA" id="ARBA00022840"/>
    </source>
</evidence>
<evidence type="ECO:0000313" key="13">
    <source>
        <dbReference type="Proteomes" id="UP000077275"/>
    </source>
</evidence>
<dbReference type="NCBIfam" id="TIGR00348">
    <property type="entry name" value="hsdR"/>
    <property type="match status" value="1"/>
</dbReference>
<dbReference type="EC" id="3.1.21.3" evidence="3"/>
<keyword evidence="6" id="KW-0680">Restriction system</keyword>
<dbReference type="GO" id="GO:0009035">
    <property type="term" value="F:type I site-specific deoxyribonuclease activity"/>
    <property type="evidence" value="ECO:0007669"/>
    <property type="project" value="UniProtKB-EC"/>
</dbReference>
<dbReference type="GO" id="GO:0003677">
    <property type="term" value="F:DNA binding"/>
    <property type="evidence" value="ECO:0007669"/>
    <property type="project" value="UniProtKB-KW"/>
</dbReference>
<dbReference type="Gene3D" id="3.40.50.300">
    <property type="entry name" value="P-loop containing nucleotide triphosphate hydrolases"/>
    <property type="match status" value="2"/>
</dbReference>
<keyword evidence="4" id="KW-0540">Nuclease</keyword>
<dbReference type="InterPro" id="IPR040980">
    <property type="entry name" value="SWI2_SNF2"/>
</dbReference>
<dbReference type="PATRIC" id="fig|47311.3.peg.1744"/>
<evidence type="ECO:0000256" key="5">
    <source>
        <dbReference type="ARBA" id="ARBA00022741"/>
    </source>
</evidence>
<reference evidence="12 13" key="1">
    <citation type="submission" date="2016-04" db="EMBL/GenBank/DDBJ databases">
        <title>Genome sequence of Methanobrevibacter cuticularis DSM 11139.</title>
        <authorList>
            <person name="Poehlein A."/>
            <person name="Seedorf H."/>
            <person name="Daniel R."/>
        </authorList>
    </citation>
    <scope>NUCLEOTIDE SEQUENCE [LARGE SCALE GENOMIC DNA]</scope>
    <source>
        <strain evidence="12 13">DSM 11139</strain>
    </source>
</reference>
<dbReference type="CDD" id="cd18800">
    <property type="entry name" value="SF2_C_EcoR124I-like"/>
    <property type="match status" value="1"/>
</dbReference>
<dbReference type="InterPro" id="IPR027417">
    <property type="entry name" value="P-loop_NTPase"/>
</dbReference>
<comment type="similarity">
    <text evidence="2">Belongs to the HsdR family.</text>
</comment>
<name>A0A166CLJ1_9EURY</name>
<accession>A0A166CLJ1</accession>
<dbReference type="Gene3D" id="3.90.1570.50">
    <property type="match status" value="1"/>
</dbReference>
<evidence type="ECO:0000256" key="8">
    <source>
        <dbReference type="ARBA" id="ARBA00022801"/>
    </source>
</evidence>
<evidence type="ECO:0000256" key="4">
    <source>
        <dbReference type="ARBA" id="ARBA00022722"/>
    </source>
</evidence>
<protein>
    <recommendedName>
        <fullName evidence="3">type I site-specific deoxyribonuclease</fullName>
        <ecNumber evidence="3">3.1.21.3</ecNumber>
    </recommendedName>
</protein>
<evidence type="ECO:0000256" key="1">
    <source>
        <dbReference type="ARBA" id="ARBA00000851"/>
    </source>
</evidence>
<dbReference type="SMART" id="SM00487">
    <property type="entry name" value="DEXDc"/>
    <property type="match status" value="1"/>
</dbReference>
<dbReference type="AlphaFoldDB" id="A0A166CLJ1"/>
<dbReference type="PROSITE" id="PS51192">
    <property type="entry name" value="HELICASE_ATP_BIND_1"/>
    <property type="match status" value="1"/>
</dbReference>
<dbReference type="Pfam" id="PF22679">
    <property type="entry name" value="T1R_D3-like"/>
    <property type="match status" value="1"/>
</dbReference>
<proteinExistence type="inferred from homology"/>
<comment type="caution">
    <text evidence="12">The sequence shown here is derived from an EMBL/GenBank/DDBJ whole genome shotgun (WGS) entry which is preliminary data.</text>
</comment>
<dbReference type="GO" id="GO:0009307">
    <property type="term" value="P:DNA restriction-modification system"/>
    <property type="evidence" value="ECO:0007669"/>
    <property type="project" value="UniProtKB-KW"/>
</dbReference>
<keyword evidence="9" id="KW-0067">ATP-binding</keyword>
<dbReference type="InterPro" id="IPR014001">
    <property type="entry name" value="Helicase_ATP-bd"/>
</dbReference>
<dbReference type="InterPro" id="IPR051268">
    <property type="entry name" value="Type-I_R_enzyme_R_subunit"/>
</dbReference>
<comment type="catalytic activity">
    <reaction evidence="1">
        <text>Endonucleolytic cleavage of DNA to give random double-stranded fragments with terminal 5'-phosphates, ATP is simultaneously hydrolyzed.</text>
        <dbReference type="EC" id="3.1.21.3"/>
    </reaction>
</comment>
<dbReference type="InterPro" id="IPR055180">
    <property type="entry name" value="HsdR_RecA-like_helicase_dom_2"/>
</dbReference>
<dbReference type="STRING" id="47311.MBCUT_16010"/>
<dbReference type="GO" id="GO:0005524">
    <property type="term" value="F:ATP binding"/>
    <property type="evidence" value="ECO:0007669"/>
    <property type="project" value="UniProtKB-KW"/>
</dbReference>
<feature type="domain" description="Helicase ATP-binding" evidence="11">
    <location>
        <begin position="273"/>
        <end position="449"/>
    </location>
</feature>
<dbReference type="InterPro" id="IPR004473">
    <property type="entry name" value="Restrct_endonuc_typeI_HsdR"/>
</dbReference>
<keyword evidence="8 12" id="KW-0378">Hydrolase</keyword>
<sequence>MSFAEDNYEDAIIELFQDLGYEHWYGPDVERDYRSPLFEEDLRSSLSYINRDLPRIAITEAINKLKDIGIGSLVDKNSRFTYFLQNGVSVNYYEDDEEKNLIVKLIDFENVENNFFKVINQWTVIEHEEKRSDVIIFVNGLPLVVIELKSPSREETDSSEAYTQLKNYMDKIPSLFTYNCFCVMSDLTTSKAGTITANEDRFMEWKTTDGSYESTQFADYDTFFNGIFEKNRFIDVIENFNLFSKDEKENVKILSAYHQFYAVNKAINTTCEAINRGDGKGGVFWHTQGSGKSLSMVFYTKKLQKVLNSPTFVIITDRNDLDDQLFLQFSKCSDFLRQTPVQANNRQHLVKLLKDRKANGIFFTTMQKFEESDESLSDRNNIIVISDEAHRSQYGLEEKVDLKTGKVSVGTARKIRDNLPNATFIGFTGTPISKRDKSTIEVFGNYIDVYDMTQSVEDGATRPIYYQSRAIHLELDESLLKQIDGEYDKLADEAEPYAIEKSKHELSKMEELLAAPETIESLCNDIINHYENDRQYILTGKAMIVAYSRKIAIEIYKKILELRPNWENKVNIVASSSNKDPEDWHDIIGTKSDKIELANKFKDNEDDFKIAIVVDMWLTGFDIPSLATMYIFKPMKDHTLMQAIARVNRVYGDKEGGLIVDYIGISGALRKAMNDYTSRDKENYGEMDIAKTAYPTFKEKLEICQNLIHGFDYKDFFDESNSKRAKTIKYGINFFLKPSKKENKDAFVKQALALKQSLSLCRSIAEEHERFEAAFFEAIRTSLTRINKPGQKSLKEINETINNLLKTTIKSEGIVNIIDTSQKEIDLFDDDFLDRISQIPEKNLAIELLKKLLNDKISGYKGRNIVKSEIFSEMLKTTMNRYINGLIETEEVIKELLDIAEEIKKAKDAGKDLGLNNEELAFYDALAKPENIHDFIDNEDLIKMTHELTDALNKNRTIDWQKKNSARAKMRMIVKRLLKKYDYPPKDHEYALDIVIAQCEQWADLEIEL</sequence>
<dbReference type="Proteomes" id="UP000077275">
    <property type="component" value="Unassembled WGS sequence"/>
</dbReference>
<evidence type="ECO:0000256" key="2">
    <source>
        <dbReference type="ARBA" id="ARBA00008598"/>
    </source>
</evidence>
<dbReference type="RefSeq" id="WP_084270766.1">
    <property type="nucleotide sequence ID" value="NZ_LWMW01000124.1"/>
</dbReference>
<dbReference type="CDD" id="cd18030">
    <property type="entry name" value="DEXHc_RE_I_HsdR"/>
    <property type="match status" value="1"/>
</dbReference>
<dbReference type="Pfam" id="PF18766">
    <property type="entry name" value="SWI2_SNF2"/>
    <property type="match status" value="1"/>
</dbReference>
<dbReference type="Pfam" id="PF04313">
    <property type="entry name" value="HSDR_N"/>
    <property type="match status" value="1"/>
</dbReference>
<dbReference type="PANTHER" id="PTHR30195:SF15">
    <property type="entry name" value="TYPE I RESTRICTION ENZYME HINDI ENDONUCLEASE SUBUNIT"/>
    <property type="match status" value="1"/>
</dbReference>
<evidence type="ECO:0000256" key="7">
    <source>
        <dbReference type="ARBA" id="ARBA00022759"/>
    </source>
</evidence>
<evidence type="ECO:0000256" key="10">
    <source>
        <dbReference type="ARBA" id="ARBA00023125"/>
    </source>
</evidence>
<dbReference type="REBASE" id="159283">
    <property type="entry name" value="Mcu11139ORF16070P"/>
</dbReference>
<evidence type="ECO:0000256" key="3">
    <source>
        <dbReference type="ARBA" id="ARBA00012654"/>
    </source>
</evidence>
<dbReference type="GO" id="GO:0120545">
    <property type="term" value="F:nucleic acid conformation isomerase activity"/>
    <property type="evidence" value="ECO:0007669"/>
    <property type="project" value="UniProtKB-ARBA"/>
</dbReference>
<keyword evidence="5" id="KW-0547">Nucleotide-binding</keyword>
<evidence type="ECO:0000259" key="11">
    <source>
        <dbReference type="PROSITE" id="PS51192"/>
    </source>
</evidence>
<dbReference type="InterPro" id="IPR007409">
    <property type="entry name" value="Restrct_endonuc_type1_HsdR_N"/>
</dbReference>
<evidence type="ECO:0000313" key="12">
    <source>
        <dbReference type="EMBL" id="KZX15247.1"/>
    </source>
</evidence>
<keyword evidence="7" id="KW-0255">Endonuclease</keyword>
<dbReference type="SUPFAM" id="SSF52540">
    <property type="entry name" value="P-loop containing nucleoside triphosphate hydrolases"/>
    <property type="match status" value="2"/>
</dbReference>
<dbReference type="PANTHER" id="PTHR30195">
    <property type="entry name" value="TYPE I SITE-SPECIFIC DEOXYRIBONUCLEASE PROTEIN SUBUNIT M AND R"/>
    <property type="match status" value="1"/>
</dbReference>
<dbReference type="EMBL" id="LWMW01000124">
    <property type="protein sequence ID" value="KZX15247.1"/>
    <property type="molecule type" value="Genomic_DNA"/>
</dbReference>
<gene>
    <name evidence="12" type="primary">hsdR</name>
    <name evidence="12" type="ORF">MBCUT_16010</name>
</gene>